<dbReference type="HOGENOM" id="CLU_2864932_0_0_5"/>
<organism evidence="1 2">
    <name type="scientific">Rhodospirillum rubrum (strain ATCC 11170 / ATH 1.1.1 / DSM 467 / LMG 4362 / NCIMB 8255 / S1)</name>
    <dbReference type="NCBI Taxonomy" id="269796"/>
    <lineage>
        <taxon>Bacteria</taxon>
        <taxon>Pseudomonadati</taxon>
        <taxon>Pseudomonadota</taxon>
        <taxon>Alphaproteobacteria</taxon>
        <taxon>Rhodospirillales</taxon>
        <taxon>Rhodospirillaceae</taxon>
        <taxon>Rhodospirillum</taxon>
    </lineage>
</organism>
<dbReference type="EnsemblBacteria" id="ABC22470">
    <property type="protein sequence ID" value="ABC22470"/>
    <property type="gene ID" value="Rru_A1670"/>
</dbReference>
<dbReference type="EMBL" id="CP000230">
    <property type="protein sequence ID" value="ABC22470.1"/>
    <property type="molecule type" value="Genomic_DNA"/>
</dbReference>
<gene>
    <name evidence="1" type="ordered locus">Rru_A1670</name>
</gene>
<dbReference type="Proteomes" id="UP000001929">
    <property type="component" value="Chromosome"/>
</dbReference>
<evidence type="ECO:0000313" key="2">
    <source>
        <dbReference type="Proteomes" id="UP000001929"/>
    </source>
</evidence>
<dbReference type="PATRIC" id="fig|269796.9.peg.1748"/>
<dbReference type="AlphaFoldDB" id="Q2RTS5"/>
<sequence>MEAPQVTDLFHKALARMGVSAEGQRSSSAAPGQSRALTALRVVRPDLSLRQAEAMLRADLPRRP</sequence>
<evidence type="ECO:0000313" key="1">
    <source>
        <dbReference type="EMBL" id="ABC22470.1"/>
    </source>
</evidence>
<reference evidence="1 2" key="1">
    <citation type="journal article" date="2011" name="Stand. Genomic Sci.">
        <title>Complete genome sequence of Rhodospirillum rubrum type strain (S1).</title>
        <authorList>
            <person name="Munk A.C."/>
            <person name="Copeland A."/>
            <person name="Lucas S."/>
            <person name="Lapidus A."/>
            <person name="Del Rio T.G."/>
            <person name="Barry K."/>
            <person name="Detter J.C."/>
            <person name="Hammon N."/>
            <person name="Israni S."/>
            <person name="Pitluck S."/>
            <person name="Brettin T."/>
            <person name="Bruce D."/>
            <person name="Han C."/>
            <person name="Tapia R."/>
            <person name="Gilna P."/>
            <person name="Schmutz J."/>
            <person name="Larimer F."/>
            <person name="Land M."/>
            <person name="Kyrpides N.C."/>
            <person name="Mavromatis K."/>
            <person name="Richardson P."/>
            <person name="Rohde M."/>
            <person name="Goker M."/>
            <person name="Klenk H.P."/>
            <person name="Zhang Y."/>
            <person name="Roberts G.P."/>
            <person name="Reslewic S."/>
            <person name="Schwartz D.C."/>
        </authorList>
    </citation>
    <scope>NUCLEOTIDE SEQUENCE [LARGE SCALE GENOMIC DNA]</scope>
    <source>
        <strain evidence="2">ATCC 11170 / ATH 1.1.1 / DSM 467 / LMG 4362 / NCIMB 8255 / S1</strain>
    </source>
</reference>
<protein>
    <submittedName>
        <fullName evidence="1">Uncharacterized protein</fullName>
    </submittedName>
</protein>
<dbReference type="KEGG" id="rru:Rru_A1670"/>
<proteinExistence type="predicted"/>
<keyword evidence="2" id="KW-1185">Reference proteome</keyword>
<name>Q2RTS5_RHORT</name>
<accession>Q2RTS5</accession>